<protein>
    <submittedName>
        <fullName evidence="1">Uncharacterized protein</fullName>
    </submittedName>
</protein>
<dbReference type="EMBL" id="WMJZ01000020">
    <property type="protein sequence ID" value="MTH47495.1"/>
    <property type="molecule type" value="Genomic_DNA"/>
</dbReference>
<gene>
    <name evidence="1" type="ORF">GJV78_14760</name>
</gene>
<name>A0A6L6IMR6_9ENTR</name>
<sequence>MDIKLVGMKVFRQLVESGGVDEFVIQRCNGVYHMFATNRRRGVSFLLQERRGDYKSWTSIDRAAAFLFSLNITRFLVRNEDKENGKN</sequence>
<comment type="caution">
    <text evidence="1">The sequence shown here is derived from an EMBL/GenBank/DDBJ whole genome shotgun (WGS) entry which is preliminary data.</text>
</comment>
<reference evidence="1 2" key="1">
    <citation type="submission" date="2019-11" db="EMBL/GenBank/DDBJ databases">
        <title>Escherichia alba sp. nov. isolated from the gut of plastic-eating superworms Zophobas atratus.</title>
        <authorList>
            <person name="Yang Y."/>
        </authorList>
    </citation>
    <scope>NUCLEOTIDE SEQUENCE [LARGE SCALE GENOMIC DNA]</scope>
    <source>
        <strain evidence="2">BIT-B35</strain>
    </source>
</reference>
<organism evidence="1 2">
    <name type="scientific">Intestinirhabdus alba</name>
    <dbReference type="NCBI Taxonomy" id="2899544"/>
    <lineage>
        <taxon>Bacteria</taxon>
        <taxon>Pseudomonadati</taxon>
        <taxon>Pseudomonadota</taxon>
        <taxon>Gammaproteobacteria</taxon>
        <taxon>Enterobacterales</taxon>
        <taxon>Enterobacteriaceae</taxon>
        <taxon>Intestinirhabdus</taxon>
    </lineage>
</organism>
<evidence type="ECO:0000313" key="1">
    <source>
        <dbReference type="EMBL" id="MTH47495.1"/>
    </source>
</evidence>
<dbReference type="OrthoDB" id="6626093at2"/>
<accession>A0A6L6IMR6</accession>
<dbReference type="RefSeq" id="WP_155109065.1">
    <property type="nucleotide sequence ID" value="NZ_WMJZ01000020.1"/>
</dbReference>
<keyword evidence="2" id="KW-1185">Reference proteome</keyword>
<dbReference type="AlphaFoldDB" id="A0A6L6IMR6"/>
<proteinExistence type="predicted"/>
<dbReference type="Proteomes" id="UP000477739">
    <property type="component" value="Unassembled WGS sequence"/>
</dbReference>
<evidence type="ECO:0000313" key="2">
    <source>
        <dbReference type="Proteomes" id="UP000477739"/>
    </source>
</evidence>